<reference evidence="2 3" key="1">
    <citation type="submission" date="2015-01" db="EMBL/GenBank/DDBJ databases">
        <title>The Genome Sequence of Rhinocladiella mackenzie CBS 650.93.</title>
        <authorList>
            <consortium name="The Broad Institute Genomics Platform"/>
            <person name="Cuomo C."/>
            <person name="de Hoog S."/>
            <person name="Gorbushina A."/>
            <person name="Stielow B."/>
            <person name="Teixiera M."/>
            <person name="Abouelleil A."/>
            <person name="Chapman S.B."/>
            <person name="Priest M."/>
            <person name="Young S.K."/>
            <person name="Wortman J."/>
            <person name="Nusbaum C."/>
            <person name="Birren B."/>
        </authorList>
    </citation>
    <scope>NUCLEOTIDE SEQUENCE [LARGE SCALE GENOMIC DNA]</scope>
    <source>
        <strain evidence="2 3">CBS 650.93</strain>
    </source>
</reference>
<organism evidence="2 3">
    <name type="scientific">Rhinocladiella mackenziei CBS 650.93</name>
    <dbReference type="NCBI Taxonomy" id="1442369"/>
    <lineage>
        <taxon>Eukaryota</taxon>
        <taxon>Fungi</taxon>
        <taxon>Dikarya</taxon>
        <taxon>Ascomycota</taxon>
        <taxon>Pezizomycotina</taxon>
        <taxon>Eurotiomycetes</taxon>
        <taxon>Chaetothyriomycetidae</taxon>
        <taxon>Chaetothyriales</taxon>
        <taxon>Herpotrichiellaceae</taxon>
        <taxon>Rhinocladiella</taxon>
    </lineage>
</organism>
<feature type="compositionally biased region" description="Basic and acidic residues" evidence="1">
    <location>
        <begin position="33"/>
        <end position="42"/>
    </location>
</feature>
<dbReference type="OrthoDB" id="4757558at2759"/>
<dbReference type="GeneID" id="25292378"/>
<dbReference type="VEuPathDB" id="FungiDB:Z518_04307"/>
<evidence type="ECO:0000256" key="1">
    <source>
        <dbReference type="SAM" id="MobiDB-lite"/>
    </source>
</evidence>
<gene>
    <name evidence="2" type="ORF">Z518_04307</name>
</gene>
<sequence length="305" mass="34526">MEEQRQKDDALSANDGAGKKGADVLCDGVLEDCPTHEKDVHPGDSGTGDPPTSSDPDPATPIAEFKFDSLDPRLRCQKPDCRTMTSCWDPAVVICPACGTDSFVRYCKKQHLYDDIQRHWLYECGKARIIDPIDRDTIRPSQIPNRPYIVSHRHNLVERHRQAVWRAMEDADYFIFNDVDMVDSDILDPTEEEWSLGRGTGTVVMQILFPEDVPTASRRQLFNHHILQCLTFGSPMATPSCMIALQLIRESLIVSGNWTEQMLTYLCMQLGGEWGGFRVPWSFYNVAEVNIVWMTRGLLPLLPPS</sequence>
<evidence type="ECO:0000313" key="2">
    <source>
        <dbReference type="EMBL" id="KIX06331.1"/>
    </source>
</evidence>
<feature type="compositionally biased region" description="Low complexity" evidence="1">
    <location>
        <begin position="43"/>
        <end position="61"/>
    </location>
</feature>
<accession>A0A0D2IT11</accession>
<name>A0A0D2IT11_9EURO</name>
<proteinExistence type="predicted"/>
<feature type="region of interest" description="Disordered" evidence="1">
    <location>
        <begin position="1"/>
        <end position="20"/>
    </location>
</feature>
<dbReference type="STRING" id="1442369.A0A0D2IT11"/>
<evidence type="ECO:0000313" key="3">
    <source>
        <dbReference type="Proteomes" id="UP000053617"/>
    </source>
</evidence>
<feature type="region of interest" description="Disordered" evidence="1">
    <location>
        <begin position="33"/>
        <end position="63"/>
    </location>
</feature>
<keyword evidence="3" id="KW-1185">Reference proteome</keyword>
<protein>
    <submittedName>
        <fullName evidence="2">Uncharacterized protein</fullName>
    </submittedName>
</protein>
<dbReference type="Proteomes" id="UP000053617">
    <property type="component" value="Unassembled WGS sequence"/>
</dbReference>
<dbReference type="RefSeq" id="XP_013273467.1">
    <property type="nucleotide sequence ID" value="XM_013418013.1"/>
</dbReference>
<dbReference type="EMBL" id="KN847477">
    <property type="protein sequence ID" value="KIX06331.1"/>
    <property type="molecule type" value="Genomic_DNA"/>
</dbReference>
<dbReference type="HOGENOM" id="CLU_912605_0_0_1"/>
<feature type="compositionally biased region" description="Basic and acidic residues" evidence="1">
    <location>
        <begin position="1"/>
        <end position="10"/>
    </location>
</feature>
<dbReference type="AlphaFoldDB" id="A0A0D2IT11"/>